<dbReference type="Proteomes" id="UP000677803">
    <property type="component" value="Unassembled WGS sequence"/>
</dbReference>
<keyword evidence="6" id="KW-0539">Nucleus</keyword>
<feature type="compositionally biased region" description="Low complexity" evidence="7">
    <location>
        <begin position="292"/>
        <end position="304"/>
    </location>
</feature>
<dbReference type="InterPro" id="IPR013854">
    <property type="entry name" value="TF_AP2_C"/>
</dbReference>
<evidence type="ECO:0000259" key="8">
    <source>
        <dbReference type="Pfam" id="PF03299"/>
    </source>
</evidence>
<reference evidence="9" key="1">
    <citation type="submission" date="2021-05" db="EMBL/GenBank/DDBJ databases">
        <authorList>
            <person name="Tigano A."/>
        </authorList>
    </citation>
    <scope>NUCLEOTIDE SEQUENCE</scope>
</reference>
<feature type="compositionally biased region" description="Pro residues" evidence="7">
    <location>
        <begin position="1"/>
        <end position="21"/>
    </location>
</feature>
<dbReference type="GO" id="GO:0042127">
    <property type="term" value="P:regulation of cell population proliferation"/>
    <property type="evidence" value="ECO:0007669"/>
    <property type="project" value="TreeGrafter"/>
</dbReference>
<gene>
    <name evidence="9" type="ORF">MMEN_LOCUS2758</name>
</gene>
<evidence type="ECO:0000256" key="3">
    <source>
        <dbReference type="ARBA" id="ARBA00023015"/>
    </source>
</evidence>
<accession>A0A8S4ABP2</accession>
<feature type="domain" description="Transcription factor AP-2 C-terminal" evidence="8">
    <location>
        <begin position="482"/>
        <end position="656"/>
    </location>
</feature>
<sequence>MAAPTPKSPPPPPPPTLPSPPSSSDSSIETPARLHLTHSSLLLQPVSSSPSASHSPLSGGLTPPSGGLTPGRSTGMLWKSRSKIEAAQESSCCASSDGALSGIPPGHTCASPSLLVRGFRSFQMLIHSYTAMVSETRGAGAGLGAGEHLTDLREAQNRGFGENRDEKLVSNPRPPRCDRLSAACDTPSCATCRLRAALTSVTRAQRGHRRLLSARISSLRLRRLRLLVRGTPGLKASSCLQERADGLSGSSPGGRLSQLSSLNQAAYSAAPPLCHTPASDFQPPYFPPPYPQSSLPYSQSQDSAYSHLSDPYPSINSIHQHQQAAWHAQRSRSEEGGLLSQSHRALGLDPRREYPAVPRLLHGLGEGAAALGDGALGMHLGHHGLEDLQGMEEGSALGILDHSVIKKAPASTLRTLEGCVLVESSEINVAELMMGRKVEKSECKGAAGVPIPAKLNGSALSALSMGKEGLGMGAVSNPAEVFCSVPGRLSLLSSNSKYKVTVGEVQRRLSPPECLNASLLGGVLRRAKSKNGGRCLRERLEKIGLNLPAGRRKAANVTLLTSLTEFPARATAEYLCRQGDPDQLPTRRSMLLATKEICKEFLDLLSQDRSPLGGGRPAPCLEAGVQASLTHFSLLTHGFGGPAIGAALAAFQSYLLEALKLLDKAQNGGKGLHDKDLKLRK</sequence>
<feature type="compositionally biased region" description="Low complexity" evidence="7">
    <location>
        <begin position="22"/>
        <end position="31"/>
    </location>
</feature>
<dbReference type="GO" id="GO:0000981">
    <property type="term" value="F:DNA-binding transcription factor activity, RNA polymerase II-specific"/>
    <property type="evidence" value="ECO:0007669"/>
    <property type="project" value="TreeGrafter"/>
</dbReference>
<comment type="caution">
    <text evidence="9">The sequence shown here is derived from an EMBL/GenBank/DDBJ whole genome shotgun (WGS) entry which is preliminary data.</text>
</comment>
<dbReference type="Pfam" id="PF03299">
    <property type="entry name" value="TF_AP-2"/>
    <property type="match status" value="1"/>
</dbReference>
<dbReference type="GO" id="GO:0005634">
    <property type="term" value="C:nucleus"/>
    <property type="evidence" value="ECO:0007669"/>
    <property type="project" value="UniProtKB-SubCell"/>
</dbReference>
<dbReference type="AlphaFoldDB" id="A0A8S4ABP2"/>
<feature type="region of interest" description="Disordered" evidence="7">
    <location>
        <begin position="1"/>
        <end position="75"/>
    </location>
</feature>
<feature type="region of interest" description="Disordered" evidence="7">
    <location>
        <begin position="278"/>
        <end position="341"/>
    </location>
</feature>
<evidence type="ECO:0000256" key="2">
    <source>
        <dbReference type="ARBA" id="ARBA00007770"/>
    </source>
</evidence>
<keyword evidence="4" id="KW-0238">DNA-binding</keyword>
<feature type="compositionally biased region" description="Low complexity" evidence="7">
    <location>
        <begin position="319"/>
        <end position="328"/>
    </location>
</feature>
<keyword evidence="5" id="KW-0804">Transcription</keyword>
<name>A0A8S4ABP2_9TELE</name>
<evidence type="ECO:0000256" key="4">
    <source>
        <dbReference type="ARBA" id="ARBA00023125"/>
    </source>
</evidence>
<evidence type="ECO:0000256" key="7">
    <source>
        <dbReference type="SAM" id="MobiDB-lite"/>
    </source>
</evidence>
<comment type="similarity">
    <text evidence="2">Belongs to the AP-2 family.</text>
</comment>
<evidence type="ECO:0000256" key="5">
    <source>
        <dbReference type="ARBA" id="ARBA00023163"/>
    </source>
</evidence>
<keyword evidence="10" id="KW-1185">Reference proteome</keyword>
<comment type="subcellular location">
    <subcellularLocation>
        <location evidence="1">Nucleus</location>
    </subcellularLocation>
</comment>
<dbReference type="InterPro" id="IPR004979">
    <property type="entry name" value="TF_AP2"/>
</dbReference>
<organism evidence="9 10">
    <name type="scientific">Menidia menidia</name>
    <name type="common">Atlantic silverside</name>
    <dbReference type="NCBI Taxonomy" id="238744"/>
    <lineage>
        <taxon>Eukaryota</taxon>
        <taxon>Metazoa</taxon>
        <taxon>Chordata</taxon>
        <taxon>Craniata</taxon>
        <taxon>Vertebrata</taxon>
        <taxon>Euteleostomi</taxon>
        <taxon>Actinopterygii</taxon>
        <taxon>Neopterygii</taxon>
        <taxon>Teleostei</taxon>
        <taxon>Neoteleostei</taxon>
        <taxon>Acanthomorphata</taxon>
        <taxon>Ovalentaria</taxon>
        <taxon>Atherinomorphae</taxon>
        <taxon>Atheriniformes</taxon>
        <taxon>Atherinopsidae</taxon>
        <taxon>Menidiinae</taxon>
        <taxon>Menidia</taxon>
    </lineage>
</organism>
<feature type="compositionally biased region" description="Low complexity" evidence="7">
    <location>
        <begin position="39"/>
        <end position="75"/>
    </location>
</feature>
<dbReference type="OrthoDB" id="6252992at2759"/>
<protein>
    <submittedName>
        <fullName evidence="9">(Atlantic silverside) hypothetical protein</fullName>
    </submittedName>
</protein>
<dbReference type="PRINTS" id="PR01748">
    <property type="entry name" value="AP2TNSCPFCT"/>
</dbReference>
<proteinExistence type="inferred from homology"/>
<evidence type="ECO:0000256" key="1">
    <source>
        <dbReference type="ARBA" id="ARBA00004123"/>
    </source>
</evidence>
<evidence type="ECO:0000313" key="9">
    <source>
        <dbReference type="EMBL" id="CAG5866059.1"/>
    </source>
</evidence>
<evidence type="ECO:0000256" key="6">
    <source>
        <dbReference type="ARBA" id="ARBA00023242"/>
    </source>
</evidence>
<dbReference type="GO" id="GO:0000977">
    <property type="term" value="F:RNA polymerase II transcription regulatory region sequence-specific DNA binding"/>
    <property type="evidence" value="ECO:0007669"/>
    <property type="project" value="TreeGrafter"/>
</dbReference>
<dbReference type="PANTHER" id="PTHR10812">
    <property type="entry name" value="TRANSCRIPTION FACTOR AP-2"/>
    <property type="match status" value="1"/>
</dbReference>
<dbReference type="PANTHER" id="PTHR10812:SF13">
    <property type="entry name" value="TRANSCRIPTION FACTOR AP-2-EPSILON"/>
    <property type="match status" value="1"/>
</dbReference>
<dbReference type="EMBL" id="CAJRST010001669">
    <property type="protein sequence ID" value="CAG5866059.1"/>
    <property type="molecule type" value="Genomic_DNA"/>
</dbReference>
<keyword evidence="3" id="KW-0805">Transcription regulation</keyword>
<evidence type="ECO:0000313" key="10">
    <source>
        <dbReference type="Proteomes" id="UP000677803"/>
    </source>
</evidence>